<dbReference type="InterPro" id="IPR027417">
    <property type="entry name" value="P-loop_NTPase"/>
</dbReference>
<dbReference type="PANTHER" id="PTHR42798">
    <property type="entry name" value="LIPOPROTEIN-RELEASING SYSTEM ATP-BINDING PROTEIN LOLD"/>
    <property type="match status" value="1"/>
</dbReference>
<keyword evidence="3" id="KW-0547">Nucleotide-binding</keyword>
<dbReference type="PANTHER" id="PTHR42798:SF2">
    <property type="entry name" value="ABC TRANSPORTER ATP-BINDING PROTEIN MG467-RELATED"/>
    <property type="match status" value="1"/>
</dbReference>
<dbReference type="Pfam" id="PF00005">
    <property type="entry name" value="ABC_tran"/>
    <property type="match status" value="2"/>
</dbReference>
<keyword evidence="6" id="KW-0472">Membrane</keyword>
<dbReference type="AlphaFoldDB" id="A0A1M5P2C2"/>
<evidence type="ECO:0000256" key="4">
    <source>
        <dbReference type="ARBA" id="ARBA00022840"/>
    </source>
</evidence>
<dbReference type="Gene3D" id="3.40.50.300">
    <property type="entry name" value="P-loop containing nucleotide triphosphate hydrolases"/>
    <property type="match status" value="1"/>
</dbReference>
<dbReference type="InterPro" id="IPR003439">
    <property type="entry name" value="ABC_transporter-like_ATP-bd"/>
</dbReference>
<keyword evidence="6" id="KW-1133">Transmembrane helix</keyword>
<dbReference type="SUPFAM" id="SSF52540">
    <property type="entry name" value="P-loop containing nucleoside triphosphate hydrolases"/>
    <property type="match status" value="1"/>
</dbReference>
<comment type="similarity">
    <text evidence="1">Belongs to the ABC transporter superfamily.</text>
</comment>
<dbReference type="GO" id="GO:0016887">
    <property type="term" value="F:ATP hydrolysis activity"/>
    <property type="evidence" value="ECO:0007669"/>
    <property type="project" value="InterPro"/>
</dbReference>
<accession>A0A1M5P2C2</accession>
<proteinExistence type="inferred from homology"/>
<sequence length="292" mass="33158">MIHAKNIHKFYDKLEVLKGVDLHIKKGEIVSIVGASGAGKTTLLQILGTLDKPERNPDSSLTINGENILKLQDIENDNSKQEKTFKIITWAGSLYIVALAVYLLFFKTKIFDDTLRIVVVTALFLPIISMLVYYNRYFKKKSKQDKILSDFRNLNLGFIFQFHQLLPEFTALENVCIPAFMANKPKAETEKEAKKILEYLGLSHRINHKPNELSGGEQQRVAVARALINKPDVIFADEPSGNLDTHSAENLHQLFFQLRDEFGQTFVIVTHNEELANMADRKLIMVDGQISN</sequence>
<evidence type="ECO:0000256" key="6">
    <source>
        <dbReference type="SAM" id="Phobius"/>
    </source>
</evidence>
<evidence type="ECO:0000256" key="2">
    <source>
        <dbReference type="ARBA" id="ARBA00022448"/>
    </source>
</evidence>
<keyword evidence="2" id="KW-0813">Transport</keyword>
<evidence type="ECO:0000256" key="3">
    <source>
        <dbReference type="ARBA" id="ARBA00022741"/>
    </source>
</evidence>
<feature type="transmembrane region" description="Helical" evidence="6">
    <location>
        <begin position="87"/>
        <end position="105"/>
    </location>
</feature>
<evidence type="ECO:0000259" key="7">
    <source>
        <dbReference type="PROSITE" id="PS50893"/>
    </source>
</evidence>
<dbReference type="EMBL" id="FQWH01000005">
    <property type="protein sequence ID" value="SHG95539.1"/>
    <property type="molecule type" value="Genomic_DNA"/>
</dbReference>
<evidence type="ECO:0000313" key="9">
    <source>
        <dbReference type="Proteomes" id="UP000184112"/>
    </source>
</evidence>
<protein>
    <submittedName>
        <fullName evidence="8">Lipoprotein-releasing system ATP-binding protein</fullName>
    </submittedName>
</protein>
<gene>
    <name evidence="8" type="ORF">SAMN05444388_105198</name>
</gene>
<dbReference type="InterPro" id="IPR017911">
    <property type="entry name" value="MacB-like_ATP-bd"/>
</dbReference>
<dbReference type="GO" id="GO:0005524">
    <property type="term" value="F:ATP binding"/>
    <property type="evidence" value="ECO:0007669"/>
    <property type="project" value="UniProtKB-KW"/>
</dbReference>
<evidence type="ECO:0000313" key="8">
    <source>
        <dbReference type="EMBL" id="SHG95539.1"/>
    </source>
</evidence>
<dbReference type="InterPro" id="IPR003593">
    <property type="entry name" value="AAA+_ATPase"/>
</dbReference>
<organism evidence="8 9">
    <name type="scientific">Flavobacterium johnsoniae</name>
    <name type="common">Cytophaga johnsonae</name>
    <dbReference type="NCBI Taxonomy" id="986"/>
    <lineage>
        <taxon>Bacteria</taxon>
        <taxon>Pseudomonadati</taxon>
        <taxon>Bacteroidota</taxon>
        <taxon>Flavobacteriia</taxon>
        <taxon>Flavobacteriales</taxon>
        <taxon>Flavobacteriaceae</taxon>
        <taxon>Flavobacterium</taxon>
    </lineage>
</organism>
<feature type="transmembrane region" description="Helical" evidence="6">
    <location>
        <begin position="117"/>
        <end position="134"/>
    </location>
</feature>
<dbReference type="InterPro" id="IPR017871">
    <property type="entry name" value="ABC_transporter-like_CS"/>
</dbReference>
<dbReference type="PROSITE" id="PS00211">
    <property type="entry name" value="ABC_TRANSPORTER_1"/>
    <property type="match status" value="1"/>
</dbReference>
<reference evidence="8 9" key="1">
    <citation type="submission" date="2016-11" db="EMBL/GenBank/DDBJ databases">
        <authorList>
            <person name="Jaros S."/>
            <person name="Januszkiewicz K."/>
            <person name="Wedrychowicz H."/>
        </authorList>
    </citation>
    <scope>NUCLEOTIDE SEQUENCE [LARGE SCALE GENOMIC DNA]</scope>
    <source>
        <strain evidence="8 9">DSM 6792</strain>
    </source>
</reference>
<evidence type="ECO:0000256" key="1">
    <source>
        <dbReference type="ARBA" id="ARBA00005417"/>
    </source>
</evidence>
<dbReference type="Proteomes" id="UP000184112">
    <property type="component" value="Unassembled WGS sequence"/>
</dbReference>
<feature type="domain" description="ABC transporter" evidence="7">
    <location>
        <begin position="2"/>
        <end position="292"/>
    </location>
</feature>
<name>A0A1M5P2C2_FLAJO</name>
<keyword evidence="4 8" id="KW-0067">ATP-binding</keyword>
<dbReference type="SMART" id="SM00382">
    <property type="entry name" value="AAA"/>
    <property type="match status" value="1"/>
</dbReference>
<dbReference type="PROSITE" id="PS50893">
    <property type="entry name" value="ABC_TRANSPORTER_2"/>
    <property type="match status" value="1"/>
</dbReference>
<evidence type="ECO:0000256" key="5">
    <source>
        <dbReference type="ARBA" id="ARBA00022967"/>
    </source>
</evidence>
<dbReference type="CDD" id="cd03255">
    <property type="entry name" value="ABC_MJ0796_LolCDE_FtsE"/>
    <property type="match status" value="1"/>
</dbReference>
<keyword evidence="6" id="KW-0812">Transmembrane</keyword>
<keyword evidence="8" id="KW-0449">Lipoprotein</keyword>
<keyword evidence="5" id="KW-1278">Translocase</keyword>